<reference evidence="1" key="1">
    <citation type="submission" date="2020-11" db="EMBL/GenBank/DDBJ databases">
        <authorList>
            <person name="Whitehead M."/>
        </authorList>
    </citation>
    <scope>NUCLEOTIDE SEQUENCE</scope>
    <source>
        <strain evidence="1">EGII</strain>
    </source>
</reference>
<dbReference type="AlphaFoldDB" id="A0A811UUF0"/>
<sequence>MHCSTANIGIFAETRFKIEYNPQLYQSLSLSLIRDVVATFQQLVEFLETRARSLEMVLASSSLSTSTQAAHQFSKAASKTTTSVLHAIGDQSKCSNLVTCNTYRRRHHTLLHGSQNDDRTKDESSAHASIQQGYPLVKLSTTNVSNAILAPPFNTNADSLHPSCVASSNWLL</sequence>
<gene>
    <name evidence="1" type="ORF">CCAP1982_LOCUS10099</name>
</gene>
<dbReference type="EMBL" id="CAJHJT010000023">
    <property type="protein sequence ID" value="CAD7001605.1"/>
    <property type="molecule type" value="Genomic_DNA"/>
</dbReference>
<accession>A0A811UUF0</accession>
<dbReference type="Proteomes" id="UP000606786">
    <property type="component" value="Unassembled WGS sequence"/>
</dbReference>
<evidence type="ECO:0000313" key="1">
    <source>
        <dbReference type="EMBL" id="CAD7001605.1"/>
    </source>
</evidence>
<evidence type="ECO:0000313" key="2">
    <source>
        <dbReference type="Proteomes" id="UP000606786"/>
    </source>
</evidence>
<comment type="caution">
    <text evidence="1">The sequence shown here is derived from an EMBL/GenBank/DDBJ whole genome shotgun (WGS) entry which is preliminary data.</text>
</comment>
<keyword evidence="2" id="KW-1185">Reference proteome</keyword>
<organism evidence="1 2">
    <name type="scientific">Ceratitis capitata</name>
    <name type="common">Mediterranean fruit fly</name>
    <name type="synonym">Tephritis capitata</name>
    <dbReference type="NCBI Taxonomy" id="7213"/>
    <lineage>
        <taxon>Eukaryota</taxon>
        <taxon>Metazoa</taxon>
        <taxon>Ecdysozoa</taxon>
        <taxon>Arthropoda</taxon>
        <taxon>Hexapoda</taxon>
        <taxon>Insecta</taxon>
        <taxon>Pterygota</taxon>
        <taxon>Neoptera</taxon>
        <taxon>Endopterygota</taxon>
        <taxon>Diptera</taxon>
        <taxon>Brachycera</taxon>
        <taxon>Muscomorpha</taxon>
        <taxon>Tephritoidea</taxon>
        <taxon>Tephritidae</taxon>
        <taxon>Ceratitis</taxon>
        <taxon>Ceratitis</taxon>
    </lineage>
</organism>
<protein>
    <submittedName>
        <fullName evidence="1">(Mediterranean fruit fly) hypothetical protein</fullName>
    </submittedName>
</protein>
<name>A0A811UUF0_CERCA</name>
<proteinExistence type="predicted"/>